<dbReference type="Gene3D" id="1.10.287.3510">
    <property type="match status" value="1"/>
</dbReference>
<geneLocation type="mitochondrion" evidence="12"/>
<dbReference type="Pfam" id="PF00420">
    <property type="entry name" value="Oxidored_q2"/>
    <property type="match status" value="1"/>
</dbReference>
<evidence type="ECO:0000256" key="6">
    <source>
        <dbReference type="ARBA" id="ARBA00022989"/>
    </source>
</evidence>
<evidence type="ECO:0000256" key="2">
    <source>
        <dbReference type="ARBA" id="ARBA00010519"/>
    </source>
</evidence>
<protein>
    <recommendedName>
        <fullName evidence="3">NADH-ubiquinone oxidoreductase chain 4L</fullName>
    </recommendedName>
    <alternativeName>
        <fullName evidence="9">NADH dehydrogenase subunit 4L</fullName>
    </alternativeName>
</protein>
<keyword evidence="12" id="KW-0496">Mitochondrion</keyword>
<dbReference type="EMBL" id="MF351856">
    <property type="protein sequence ID" value="AWD31608.1"/>
    <property type="molecule type" value="Genomic_DNA"/>
</dbReference>
<proteinExistence type="inferred from homology"/>
<keyword evidence="4 11" id="KW-0812">Transmembrane</keyword>
<dbReference type="GO" id="GO:0008137">
    <property type="term" value="F:NADH dehydrogenase (ubiquinone) activity"/>
    <property type="evidence" value="ECO:0007669"/>
    <property type="project" value="UniProtKB-EC"/>
</dbReference>
<feature type="transmembrane region" description="Helical" evidence="11">
    <location>
        <begin position="57"/>
        <end position="81"/>
    </location>
</feature>
<evidence type="ECO:0000256" key="5">
    <source>
        <dbReference type="ARBA" id="ARBA00022967"/>
    </source>
</evidence>
<feature type="transmembrane region" description="Helical" evidence="11">
    <location>
        <begin position="6"/>
        <end position="22"/>
    </location>
</feature>
<gene>
    <name evidence="12" type="primary">ND4L</name>
</gene>
<comment type="subcellular location">
    <subcellularLocation>
        <location evidence="1">Membrane</location>
        <topology evidence="1">Multi-pass membrane protein</topology>
    </subcellularLocation>
</comment>
<keyword evidence="5" id="KW-1278">Translocase</keyword>
<dbReference type="RefSeq" id="YP_009488349.1">
    <property type="nucleotide sequence ID" value="NC_037834.1"/>
</dbReference>
<evidence type="ECO:0000256" key="3">
    <source>
        <dbReference type="ARBA" id="ARBA00016612"/>
    </source>
</evidence>
<accession>A0A343WNN2</accession>
<reference evidence="12" key="1">
    <citation type="journal article" date="2018" name="BMC Genomics">
        <title>Compositional and mutational rate heterogeneity in mitochondrial genomes and its effect on the phylogenetic inferences of Cimicomorpha (Hemiptera: Heteroptera).</title>
        <authorList>
            <person name="Yang H."/>
            <person name="Li T."/>
            <person name="Dang K."/>
            <person name="Bu W."/>
        </authorList>
    </citation>
    <scope>NUCLEOTIDE SEQUENCE</scope>
</reference>
<keyword evidence="7" id="KW-0520">NAD</keyword>
<evidence type="ECO:0000256" key="7">
    <source>
        <dbReference type="ARBA" id="ARBA00023027"/>
    </source>
</evidence>
<keyword evidence="8 11" id="KW-0472">Membrane</keyword>
<keyword evidence="6 11" id="KW-1133">Transmembrane helix</keyword>
<dbReference type="GO" id="GO:0016020">
    <property type="term" value="C:membrane"/>
    <property type="evidence" value="ECO:0007669"/>
    <property type="project" value="UniProtKB-SubCell"/>
</dbReference>
<evidence type="ECO:0000256" key="9">
    <source>
        <dbReference type="ARBA" id="ARBA00031586"/>
    </source>
</evidence>
<organism evidence="12">
    <name type="scientific">Dictyla platyoma</name>
    <dbReference type="NCBI Taxonomy" id="2172477"/>
    <lineage>
        <taxon>Eukaryota</taxon>
        <taxon>Metazoa</taxon>
        <taxon>Ecdysozoa</taxon>
        <taxon>Arthropoda</taxon>
        <taxon>Hexapoda</taxon>
        <taxon>Insecta</taxon>
        <taxon>Pterygota</taxon>
        <taxon>Neoptera</taxon>
        <taxon>Paraneoptera</taxon>
        <taxon>Hemiptera</taxon>
        <taxon>Heteroptera</taxon>
        <taxon>Panheteroptera</taxon>
        <taxon>Cimicomorpha</taxon>
        <taxon>Tingidae</taxon>
        <taxon>Dictyla</taxon>
    </lineage>
</organism>
<evidence type="ECO:0000256" key="11">
    <source>
        <dbReference type="SAM" id="Phobius"/>
    </source>
</evidence>
<evidence type="ECO:0000256" key="4">
    <source>
        <dbReference type="ARBA" id="ARBA00022692"/>
    </source>
</evidence>
<name>A0A343WNN2_9HEMI</name>
<sequence>MSAIFMINLMISFFCGFMVLFSMRDHLLLSLISIEFLMVMMYMLLYYNYTIYMYEMYFIVLFLVMIVCEGSLGLGILVGLIRSHGNDMINSLYMMLW</sequence>
<feature type="transmembrane region" description="Helical" evidence="11">
    <location>
        <begin position="27"/>
        <end position="45"/>
    </location>
</feature>
<evidence type="ECO:0000313" key="12">
    <source>
        <dbReference type="EMBL" id="AWD31608.1"/>
    </source>
</evidence>
<comment type="similarity">
    <text evidence="2">Belongs to the complex I subunit 4L family.</text>
</comment>
<dbReference type="GeneID" id="36944104"/>
<evidence type="ECO:0000256" key="1">
    <source>
        <dbReference type="ARBA" id="ARBA00004141"/>
    </source>
</evidence>
<dbReference type="AlphaFoldDB" id="A0A343WNN2"/>
<dbReference type="CTD" id="4539"/>
<evidence type="ECO:0000256" key="10">
    <source>
        <dbReference type="ARBA" id="ARBA00049551"/>
    </source>
</evidence>
<evidence type="ECO:0000256" key="8">
    <source>
        <dbReference type="ARBA" id="ARBA00023136"/>
    </source>
</evidence>
<dbReference type="InterPro" id="IPR039428">
    <property type="entry name" value="NUOK/Mnh_C1-like"/>
</dbReference>
<comment type="catalytic activity">
    <reaction evidence="10">
        <text>a ubiquinone + NADH + 5 H(+)(in) = a ubiquinol + NAD(+) + 4 H(+)(out)</text>
        <dbReference type="Rhea" id="RHEA:29091"/>
        <dbReference type="Rhea" id="RHEA-COMP:9565"/>
        <dbReference type="Rhea" id="RHEA-COMP:9566"/>
        <dbReference type="ChEBI" id="CHEBI:15378"/>
        <dbReference type="ChEBI" id="CHEBI:16389"/>
        <dbReference type="ChEBI" id="CHEBI:17976"/>
        <dbReference type="ChEBI" id="CHEBI:57540"/>
        <dbReference type="ChEBI" id="CHEBI:57945"/>
        <dbReference type="EC" id="7.1.1.2"/>
    </reaction>
</comment>